<feature type="compositionally biased region" description="Low complexity" evidence="1">
    <location>
        <begin position="215"/>
        <end position="233"/>
    </location>
</feature>
<keyword evidence="2 4" id="KW-0812">Transmembrane</keyword>
<gene>
    <name evidence="4" type="ORF">BSAL_53630</name>
</gene>
<feature type="compositionally biased region" description="Low complexity" evidence="1">
    <location>
        <begin position="164"/>
        <end position="192"/>
    </location>
</feature>
<evidence type="ECO:0000256" key="1">
    <source>
        <dbReference type="SAM" id="MobiDB-lite"/>
    </source>
</evidence>
<organism evidence="4 5">
    <name type="scientific">Bodo saltans</name>
    <name type="common">Flagellated protozoan</name>
    <dbReference type="NCBI Taxonomy" id="75058"/>
    <lineage>
        <taxon>Eukaryota</taxon>
        <taxon>Discoba</taxon>
        <taxon>Euglenozoa</taxon>
        <taxon>Kinetoplastea</taxon>
        <taxon>Metakinetoplastina</taxon>
        <taxon>Eubodonida</taxon>
        <taxon>Bodonidae</taxon>
        <taxon>Bodo</taxon>
    </lineage>
</organism>
<protein>
    <submittedName>
        <fullName evidence="4">Transmembrane protein, putative</fullName>
    </submittedName>
</protein>
<dbReference type="VEuPathDB" id="TriTrypDB:BSAL_53630"/>
<keyword evidence="2" id="KW-1133">Transmembrane helix</keyword>
<keyword evidence="2" id="KW-0472">Membrane</keyword>
<evidence type="ECO:0000313" key="4">
    <source>
        <dbReference type="EMBL" id="CUE71761.1"/>
    </source>
</evidence>
<evidence type="ECO:0000256" key="2">
    <source>
        <dbReference type="SAM" id="Phobius"/>
    </source>
</evidence>
<feature type="non-terminal residue" evidence="4">
    <location>
        <position position="1"/>
    </location>
</feature>
<name>A0A0S4IIH0_BODSA</name>
<dbReference type="EMBL" id="CYKH01000112">
    <property type="protein sequence ID" value="CUE71761.1"/>
    <property type="molecule type" value="Genomic_DNA"/>
</dbReference>
<feature type="region of interest" description="Disordered" evidence="1">
    <location>
        <begin position="213"/>
        <end position="233"/>
    </location>
</feature>
<evidence type="ECO:0000259" key="3">
    <source>
        <dbReference type="PROSITE" id="PS00022"/>
    </source>
</evidence>
<accession>A0A0S4IIH0</accession>
<feature type="region of interest" description="Disordered" evidence="1">
    <location>
        <begin position="157"/>
        <end position="192"/>
    </location>
</feature>
<feature type="transmembrane region" description="Helical" evidence="2">
    <location>
        <begin position="779"/>
        <end position="797"/>
    </location>
</feature>
<dbReference type="AlphaFoldDB" id="A0A0S4IIH0"/>
<dbReference type="Proteomes" id="UP000051952">
    <property type="component" value="Unassembled WGS sequence"/>
</dbReference>
<feature type="transmembrane region" description="Helical" evidence="2">
    <location>
        <begin position="590"/>
        <end position="611"/>
    </location>
</feature>
<keyword evidence="5" id="KW-1185">Reference proteome</keyword>
<dbReference type="SMART" id="SM00181">
    <property type="entry name" value="EGF"/>
    <property type="match status" value="2"/>
</dbReference>
<feature type="transmembrane region" description="Helical" evidence="2">
    <location>
        <begin position="718"/>
        <end position="735"/>
    </location>
</feature>
<sequence length="904" mass="95173">GSSCEISNLCTNDDCSGHAIAVSGIRPSCTCTCPGEWIGAKCEIFNVCTSAVDCSNHAGRVVGNRPACTCYCLAAYHGKTCDVTYTLTPTATYSLELTSENSVIHTLTSSESTSGWNTKSVSGSASSSLSGSQSMSQQRRTTSFSFSLTMSTSLRTESQHVARSVSSTPSFSVSPKTDSGMPTSSPSHSPSRFVSNTSSFLVTSSVFASGNVTATPPSLSSSNSSSPTTTIPLSRPTCVAPSLTLSVPYVSSTATLSTSTTPLPCRALLEQTHARLYISLSLLTSPLIVLSNTSATSSYTMLVFQNQSLLNPQVNNVDAKGVVAVPVASIGIDRRTLINAGGTSGSPTIVANLTIHAAGQHATGLRIKNVRLNGNISLQHTYPYYGDSWHVVTLAPSPEYGWVSVSIWKTAAIILDVHMTCGADDAVRVHIVVPAPGIQQQLAAEVKAAALSSQLIALVAGGASSGAALGRLMATRSMVMCDADGAVGGGVLDLGIVPCSVEDNSNNFARSAVISDAVLVGIVGLVILLCGILLASVDPNDHNVFCTSTTIMLLPSSLLTVFVSVLPSIAASATLLAARLDASSCRAVDVVLVILAIVLTLTPIASLVLLYRHASINRWKCVVKQRSHDEISAAPNTKSHDSSWGLINTQFRSVLRQATRRRYAWQHDGSDKQTTIFQHSMVVLLEYRVLWYAVLDSSVLVAVGVLAVVGGLSHCTPIIALVMALLGAQLLLLIAARPYTTMFENIYSGTTLSLTLLSVAGQLVFASADSDGGVQDREWALTMSAVCDFVIVGVSLVKSMMDGYGVAMGARRRVLQAASVRRKASLLVVGQGKEVSIVVAQSGDDGNALNLEDVVMDEKHSVHNNEGGDQSMFAEIERQFWHSNGTARLDDNEFGMDDSDDTVL</sequence>
<feature type="transmembrane region" description="Helical" evidence="2">
    <location>
        <begin position="689"/>
        <end position="712"/>
    </location>
</feature>
<feature type="transmembrane region" description="Helical" evidence="2">
    <location>
        <begin position="517"/>
        <end position="537"/>
    </location>
</feature>
<dbReference type="OrthoDB" id="283575at2759"/>
<feature type="domain" description="EGF-like" evidence="3">
    <location>
        <begin position="31"/>
        <end position="42"/>
    </location>
</feature>
<feature type="transmembrane region" description="Helical" evidence="2">
    <location>
        <begin position="747"/>
        <end position="767"/>
    </location>
</feature>
<proteinExistence type="predicted"/>
<dbReference type="InterPro" id="IPR000742">
    <property type="entry name" value="EGF"/>
</dbReference>
<feature type="transmembrane region" description="Helical" evidence="2">
    <location>
        <begin position="558"/>
        <end position="578"/>
    </location>
</feature>
<reference evidence="5" key="1">
    <citation type="submission" date="2015-09" db="EMBL/GenBank/DDBJ databases">
        <authorList>
            <consortium name="Pathogen Informatics"/>
        </authorList>
    </citation>
    <scope>NUCLEOTIDE SEQUENCE [LARGE SCALE GENOMIC DNA]</scope>
    <source>
        <strain evidence="5">Lake Konstanz</strain>
    </source>
</reference>
<dbReference type="PROSITE" id="PS00022">
    <property type="entry name" value="EGF_1"/>
    <property type="match status" value="1"/>
</dbReference>
<evidence type="ECO:0000313" key="5">
    <source>
        <dbReference type="Proteomes" id="UP000051952"/>
    </source>
</evidence>